<dbReference type="PROSITE" id="PS00105">
    <property type="entry name" value="AA_TRANSFER_CLASS_1"/>
    <property type="match status" value="1"/>
</dbReference>
<name>I5C3H8_9BACT</name>
<dbReference type="InterPro" id="IPR050881">
    <property type="entry name" value="LL-DAP_aminotransferase"/>
</dbReference>
<dbReference type="STRING" id="1189621.A3SI_10099"/>
<dbReference type="Gene3D" id="3.40.640.10">
    <property type="entry name" value="Type I PLP-dependent aspartate aminotransferase-like (Major domain)"/>
    <property type="match status" value="1"/>
</dbReference>
<accession>I5C3H8</accession>
<reference evidence="6 7" key="1">
    <citation type="submission" date="2012-05" db="EMBL/GenBank/DDBJ databases">
        <title>Genome sequence of Nitritalea halalkaliphila LW7.</title>
        <authorList>
            <person name="Jangir P.K."/>
            <person name="Singh A."/>
            <person name="Shivaji S."/>
            <person name="Sharma R."/>
        </authorList>
    </citation>
    <scope>NUCLEOTIDE SEQUENCE [LARGE SCALE GENOMIC DNA]</scope>
    <source>
        <strain evidence="6 7">LW7</strain>
    </source>
</reference>
<keyword evidence="7" id="KW-1185">Reference proteome</keyword>
<dbReference type="Proteomes" id="UP000005551">
    <property type="component" value="Unassembled WGS sequence"/>
</dbReference>
<evidence type="ECO:0000256" key="2">
    <source>
        <dbReference type="ARBA" id="ARBA00022576"/>
    </source>
</evidence>
<dbReference type="AlphaFoldDB" id="I5C3H8"/>
<dbReference type="PANTHER" id="PTHR42832:SF3">
    <property type="entry name" value="L-GLUTAMINE--4-(METHYLSULFANYL)-2-OXOBUTANOATE AMINOTRANSFERASE"/>
    <property type="match status" value="1"/>
</dbReference>
<sequence>MSSAFADRHAAIQPYYFQRKLQEVRQLEAAGHRVIHLGIGSPDLPPAPEVVEALCAAAQQPDVHGYQSYSGLPALRAAMAHYYGEQYGVQLDPEREILPLMGSKEGIMHLSMAFLNPGDAVMVPDPGYPSYAAAARMLGAAVIPYTLSEAEGWEPTVEALEAAWTAQVKILYTNFPHMPTGAVGSAATRQMLVDFARQKNIVLVHDNPYSQVLVERPASFLSLPGATSCVLELNSLSKSANLAGWRIGMLCGRADWIAAVLRMKSNMDSGMFYGLQQGAIAALQQPRSWYESLNTLYAERREALWAFCTQMGWRFERNRAGMFVWAGLPEGQEGSEVVDRLLQEKHIFLTPGEVFGPSGKTYVRLSLCAPLEAILEALHRIGPNSMK</sequence>
<dbReference type="Gene3D" id="3.90.1150.10">
    <property type="entry name" value="Aspartate Aminotransferase, domain 1"/>
    <property type="match status" value="1"/>
</dbReference>
<evidence type="ECO:0000313" key="7">
    <source>
        <dbReference type="Proteomes" id="UP000005551"/>
    </source>
</evidence>
<gene>
    <name evidence="6" type="ORF">A3SI_10099</name>
</gene>
<feature type="domain" description="Aminotransferase class I/classII large" evidence="5">
    <location>
        <begin position="34"/>
        <end position="381"/>
    </location>
</feature>
<evidence type="ECO:0000313" key="6">
    <source>
        <dbReference type="EMBL" id="EIM76380.1"/>
    </source>
</evidence>
<dbReference type="InterPro" id="IPR015421">
    <property type="entry name" value="PyrdxlP-dep_Trfase_major"/>
</dbReference>
<dbReference type="EC" id="2.6.1.-" evidence="4"/>
<dbReference type="GO" id="GO:0030170">
    <property type="term" value="F:pyridoxal phosphate binding"/>
    <property type="evidence" value="ECO:0007669"/>
    <property type="project" value="InterPro"/>
</dbReference>
<keyword evidence="3 4" id="KW-0808">Transferase</keyword>
<proteinExistence type="inferred from homology"/>
<dbReference type="GO" id="GO:0008483">
    <property type="term" value="F:transaminase activity"/>
    <property type="evidence" value="ECO:0007669"/>
    <property type="project" value="UniProtKB-KW"/>
</dbReference>
<dbReference type="PANTHER" id="PTHR42832">
    <property type="entry name" value="AMINO ACID AMINOTRANSFERASE"/>
    <property type="match status" value="1"/>
</dbReference>
<dbReference type="EMBL" id="AJYA01000021">
    <property type="protein sequence ID" value="EIM76380.1"/>
    <property type="molecule type" value="Genomic_DNA"/>
</dbReference>
<comment type="caution">
    <text evidence="6">The sequence shown here is derived from an EMBL/GenBank/DDBJ whole genome shotgun (WGS) entry which is preliminary data.</text>
</comment>
<keyword evidence="2 4" id="KW-0032">Aminotransferase</keyword>
<dbReference type="OrthoDB" id="9802328at2"/>
<organism evidence="6 7">
    <name type="scientific">Nitritalea halalkaliphila LW7</name>
    <dbReference type="NCBI Taxonomy" id="1189621"/>
    <lineage>
        <taxon>Bacteria</taxon>
        <taxon>Pseudomonadati</taxon>
        <taxon>Bacteroidota</taxon>
        <taxon>Cytophagia</taxon>
        <taxon>Cytophagales</taxon>
        <taxon>Cyclobacteriaceae</taxon>
        <taxon>Nitritalea</taxon>
    </lineage>
</organism>
<dbReference type="InterPro" id="IPR004839">
    <property type="entry name" value="Aminotransferase_I/II_large"/>
</dbReference>
<evidence type="ECO:0000256" key="1">
    <source>
        <dbReference type="ARBA" id="ARBA00001933"/>
    </source>
</evidence>
<comment type="similarity">
    <text evidence="4">Belongs to the class-I pyridoxal-phosphate-dependent aminotransferase family.</text>
</comment>
<evidence type="ECO:0000256" key="4">
    <source>
        <dbReference type="RuleBase" id="RU000481"/>
    </source>
</evidence>
<evidence type="ECO:0000259" key="5">
    <source>
        <dbReference type="Pfam" id="PF00155"/>
    </source>
</evidence>
<dbReference type="PATRIC" id="fig|1189621.3.peg.2100"/>
<dbReference type="InterPro" id="IPR004838">
    <property type="entry name" value="NHTrfase_class1_PyrdxlP-BS"/>
</dbReference>
<dbReference type="RefSeq" id="WP_009055012.1">
    <property type="nucleotide sequence ID" value="NZ_AJYA01000021.1"/>
</dbReference>
<dbReference type="Pfam" id="PF00155">
    <property type="entry name" value="Aminotran_1_2"/>
    <property type="match status" value="1"/>
</dbReference>
<dbReference type="InterPro" id="IPR015422">
    <property type="entry name" value="PyrdxlP-dep_Trfase_small"/>
</dbReference>
<dbReference type="InterPro" id="IPR015424">
    <property type="entry name" value="PyrdxlP-dep_Trfase"/>
</dbReference>
<dbReference type="SUPFAM" id="SSF53383">
    <property type="entry name" value="PLP-dependent transferases"/>
    <property type="match status" value="1"/>
</dbReference>
<protein>
    <recommendedName>
        <fullName evidence="4">Aminotransferase</fullName>
        <ecNumber evidence="4">2.6.1.-</ecNumber>
    </recommendedName>
</protein>
<evidence type="ECO:0000256" key="3">
    <source>
        <dbReference type="ARBA" id="ARBA00022679"/>
    </source>
</evidence>
<dbReference type="CDD" id="cd00609">
    <property type="entry name" value="AAT_like"/>
    <property type="match status" value="1"/>
</dbReference>
<comment type="cofactor">
    <cofactor evidence="1 4">
        <name>pyridoxal 5'-phosphate</name>
        <dbReference type="ChEBI" id="CHEBI:597326"/>
    </cofactor>
</comment>